<evidence type="ECO:0000313" key="2">
    <source>
        <dbReference type="Proteomes" id="UP000623967"/>
    </source>
</evidence>
<comment type="caution">
    <text evidence="1">The sequence shown here is derived from an EMBL/GenBank/DDBJ whole genome shotgun (WGS) entry which is preliminary data.</text>
</comment>
<evidence type="ECO:0000313" key="1">
    <source>
        <dbReference type="EMBL" id="MBL4952028.1"/>
    </source>
</evidence>
<dbReference type="Proteomes" id="UP000623967">
    <property type="component" value="Unassembled WGS sequence"/>
</dbReference>
<evidence type="ECO:0008006" key="3">
    <source>
        <dbReference type="Google" id="ProtNLM"/>
    </source>
</evidence>
<sequence>MPLVEDIYYQLSQISENADDWWQQKPIEFSALSNLLQEGEALFQCILASNPSTHQTGILVATPYRLLFVTSYMGQSYHQEFPYQFLQDIERKPYSETVLLYTQQGIFSFATSPSENFVQLVRSLLHGTTFSNAKLTAVPGLTFRPFEKTQHAFYEEDSYVNSAFHDFDVINRTFLERIKDFFSKASDLTIKIGITSVILLGIGVALLSMEWKDEPAEITSEPRNTPIEKEAFQAYVSDMTGHSYIQSANLKNGVAHIQYYKDFNTLQKERKIQPSFYDNADLFQDYFSNDVNVYKILSHEPVTLLTQVKGVKEVNLLLPYKGKQVSLHMTKQNLDDKFSLNVDKIRTKEAFETRFERVYLPMKKQKELAHAFSNL</sequence>
<name>A0ABS1TL39_9BACI</name>
<reference evidence="1 2" key="1">
    <citation type="submission" date="2021-01" db="EMBL/GenBank/DDBJ databases">
        <title>Genome public.</title>
        <authorList>
            <person name="Liu C."/>
            <person name="Sun Q."/>
        </authorList>
    </citation>
    <scope>NUCLEOTIDE SEQUENCE [LARGE SCALE GENOMIC DNA]</scope>
    <source>
        <strain evidence="1 2">YIM B02564</strain>
    </source>
</reference>
<proteinExistence type="predicted"/>
<accession>A0ABS1TL39</accession>
<protein>
    <recommendedName>
        <fullName evidence="3">YokE-like PH domain-containing protein</fullName>
    </recommendedName>
</protein>
<dbReference type="RefSeq" id="WP_202653309.1">
    <property type="nucleotide sequence ID" value="NZ_JAESWB010000134.1"/>
</dbReference>
<gene>
    <name evidence="1" type="ORF">JK635_07370</name>
</gene>
<keyword evidence="2" id="KW-1185">Reference proteome</keyword>
<organism evidence="1 2">
    <name type="scientific">Neobacillus paridis</name>
    <dbReference type="NCBI Taxonomy" id="2803862"/>
    <lineage>
        <taxon>Bacteria</taxon>
        <taxon>Bacillati</taxon>
        <taxon>Bacillota</taxon>
        <taxon>Bacilli</taxon>
        <taxon>Bacillales</taxon>
        <taxon>Bacillaceae</taxon>
        <taxon>Neobacillus</taxon>
    </lineage>
</organism>
<dbReference type="EMBL" id="JAESWB010000134">
    <property type="protein sequence ID" value="MBL4952028.1"/>
    <property type="molecule type" value="Genomic_DNA"/>
</dbReference>